<feature type="transmembrane region" description="Helical" evidence="5">
    <location>
        <begin position="7"/>
        <end position="26"/>
    </location>
</feature>
<dbReference type="Gene3D" id="1.20.120.1630">
    <property type="match status" value="1"/>
</dbReference>
<dbReference type="PANTHER" id="PTHR43847:SF1">
    <property type="entry name" value="BLL3993 PROTEIN"/>
    <property type="match status" value="1"/>
</dbReference>
<keyword evidence="2 5" id="KW-0812">Transmembrane</keyword>
<evidence type="ECO:0000313" key="6">
    <source>
        <dbReference type="EMBL" id="MCV7172122.1"/>
    </source>
</evidence>
<reference evidence="6" key="2">
    <citation type="journal article" date="2022" name="BMC Genomics">
        <title>Comparative genome analysis of mycobacteria focusing on tRNA and non-coding RNA.</title>
        <authorList>
            <person name="Behra P.R.K."/>
            <person name="Pettersson B.M.F."/>
            <person name="Ramesh M."/>
            <person name="Das S."/>
            <person name="Dasgupta S."/>
            <person name="Kirsebom L.A."/>
        </authorList>
    </citation>
    <scope>NUCLEOTIDE SEQUENCE</scope>
    <source>
        <strain evidence="6">DSM 44615</strain>
    </source>
</reference>
<keyword evidence="7" id="KW-1185">Reference proteome</keyword>
<dbReference type="PANTHER" id="PTHR43847">
    <property type="entry name" value="BLL3993 PROTEIN"/>
    <property type="match status" value="1"/>
</dbReference>
<evidence type="ECO:0000256" key="4">
    <source>
        <dbReference type="ARBA" id="ARBA00023136"/>
    </source>
</evidence>
<organism evidence="6 7">
    <name type="scientific">[Mycobacterium] manitobense</name>
    <dbReference type="NCBI Taxonomy" id="190147"/>
    <lineage>
        <taxon>Bacteria</taxon>
        <taxon>Bacillati</taxon>
        <taxon>Actinomycetota</taxon>
        <taxon>Actinomycetes</taxon>
        <taxon>Mycobacteriales</taxon>
        <taxon>Mycobacteriaceae</taxon>
        <taxon>Mycolicibacterium</taxon>
    </lineage>
</organism>
<feature type="transmembrane region" description="Helical" evidence="5">
    <location>
        <begin position="75"/>
        <end position="96"/>
    </location>
</feature>
<dbReference type="Proteomes" id="UP001140293">
    <property type="component" value="Unassembled WGS sequence"/>
</dbReference>
<name>A0A9X2YSZ8_9MYCO</name>
<dbReference type="Pfam" id="PF04191">
    <property type="entry name" value="PEMT"/>
    <property type="match status" value="1"/>
</dbReference>
<comment type="caution">
    <text evidence="6">The sequence shown here is derived from an EMBL/GenBank/DDBJ whole genome shotgun (WGS) entry which is preliminary data.</text>
</comment>
<keyword evidence="3 5" id="KW-1133">Transmembrane helix</keyword>
<protein>
    <submittedName>
        <fullName evidence="6">Isoprenylcysteine carboxylmethyltransferase family protein</fullName>
    </submittedName>
</protein>
<dbReference type="InterPro" id="IPR052527">
    <property type="entry name" value="Metal_cation-efflux_comp"/>
</dbReference>
<evidence type="ECO:0000256" key="1">
    <source>
        <dbReference type="ARBA" id="ARBA00004127"/>
    </source>
</evidence>
<dbReference type="InterPro" id="IPR007318">
    <property type="entry name" value="Phopholipid_MeTrfase"/>
</dbReference>
<accession>A0A9X2YSZ8</accession>
<evidence type="ECO:0000256" key="5">
    <source>
        <dbReference type="SAM" id="Phobius"/>
    </source>
</evidence>
<dbReference type="GO" id="GO:0012505">
    <property type="term" value="C:endomembrane system"/>
    <property type="evidence" value="ECO:0007669"/>
    <property type="project" value="UniProtKB-SubCell"/>
</dbReference>
<comment type="subcellular location">
    <subcellularLocation>
        <location evidence="1">Endomembrane system</location>
        <topology evidence="1">Multi-pass membrane protein</topology>
    </subcellularLocation>
</comment>
<feature type="transmembrane region" description="Helical" evidence="5">
    <location>
        <begin position="32"/>
        <end position="54"/>
    </location>
</feature>
<proteinExistence type="predicted"/>
<dbReference type="EMBL" id="JACKSJ010000162">
    <property type="protein sequence ID" value="MCV7172122.1"/>
    <property type="molecule type" value="Genomic_DNA"/>
</dbReference>
<dbReference type="AlphaFoldDB" id="A0A9X2YSZ8"/>
<evidence type="ECO:0000256" key="2">
    <source>
        <dbReference type="ARBA" id="ARBA00022692"/>
    </source>
</evidence>
<sequence length="224" mass="24283">MKIALQTFGSALFSLLFFGLALFIPAGTVDYWQAWVFIAVFVVSTIGPSLYLAVRDPAAMQRRMNAGPTAEARPVQRFVVAGVVLLVVAMLVVSALDHRFGWSSVPPPVVVVGYVVVAVGLLLAQLVVIQNRFAAATVTVEADQPLASTGLYGIVRHPMYTGALIMLLGTPPALDSYWGLVAIVPGLALLALRILDEEKLLVDQLAGYREYTGQVRFRLLPFVW</sequence>
<feature type="transmembrane region" description="Helical" evidence="5">
    <location>
        <begin position="108"/>
        <end position="129"/>
    </location>
</feature>
<reference evidence="6" key="1">
    <citation type="submission" date="2020-07" db="EMBL/GenBank/DDBJ databases">
        <authorList>
            <person name="Pettersson B.M.F."/>
            <person name="Behra P.R.K."/>
            <person name="Ramesh M."/>
            <person name="Das S."/>
            <person name="Dasgupta S."/>
            <person name="Kirsebom L.A."/>
        </authorList>
    </citation>
    <scope>NUCLEOTIDE SEQUENCE</scope>
    <source>
        <strain evidence="6">DSM 44615</strain>
    </source>
</reference>
<evidence type="ECO:0000256" key="3">
    <source>
        <dbReference type="ARBA" id="ARBA00022989"/>
    </source>
</evidence>
<gene>
    <name evidence="6" type="ORF">H7I41_19585</name>
</gene>
<evidence type="ECO:0000313" key="7">
    <source>
        <dbReference type="Proteomes" id="UP001140293"/>
    </source>
</evidence>
<keyword evidence="4 5" id="KW-0472">Membrane</keyword>
<dbReference type="RefSeq" id="WP_264014297.1">
    <property type="nucleotide sequence ID" value="NZ_JACKSJ010000162.1"/>
</dbReference>